<accession>A0ABM0JVZ2</accession>
<gene>
    <name evidence="3" type="primary">LOC101862514</name>
</gene>
<evidence type="ECO:0000256" key="1">
    <source>
        <dbReference type="SAM" id="MobiDB-lite"/>
    </source>
</evidence>
<dbReference type="PROSITE" id="PS00019">
    <property type="entry name" value="ACTININ_1"/>
    <property type="match status" value="1"/>
</dbReference>
<protein>
    <submittedName>
        <fullName evidence="3">Metacaspase-1</fullName>
    </submittedName>
</protein>
<dbReference type="InterPro" id="IPR036872">
    <property type="entry name" value="CH_dom_sf"/>
</dbReference>
<dbReference type="RefSeq" id="XP_005102797.1">
    <property type="nucleotide sequence ID" value="XM_005102740.3"/>
</dbReference>
<reference evidence="3" key="1">
    <citation type="submission" date="2025-08" db="UniProtKB">
        <authorList>
            <consortium name="RefSeq"/>
        </authorList>
    </citation>
    <scope>IDENTIFICATION</scope>
</reference>
<evidence type="ECO:0000313" key="2">
    <source>
        <dbReference type="Proteomes" id="UP000694888"/>
    </source>
</evidence>
<dbReference type="GeneID" id="101862514"/>
<dbReference type="SUPFAM" id="SSF47576">
    <property type="entry name" value="Calponin-homology domain, CH-domain"/>
    <property type="match status" value="1"/>
</dbReference>
<keyword evidence="2" id="KW-1185">Reference proteome</keyword>
<dbReference type="Proteomes" id="UP000694888">
    <property type="component" value="Unplaced"/>
</dbReference>
<organism evidence="2 3">
    <name type="scientific">Aplysia californica</name>
    <name type="common">California sea hare</name>
    <dbReference type="NCBI Taxonomy" id="6500"/>
    <lineage>
        <taxon>Eukaryota</taxon>
        <taxon>Metazoa</taxon>
        <taxon>Spiralia</taxon>
        <taxon>Lophotrochozoa</taxon>
        <taxon>Mollusca</taxon>
        <taxon>Gastropoda</taxon>
        <taxon>Heterobranchia</taxon>
        <taxon>Euthyneura</taxon>
        <taxon>Tectipleura</taxon>
        <taxon>Aplysiida</taxon>
        <taxon>Aplysioidea</taxon>
        <taxon>Aplysiidae</taxon>
        <taxon>Aplysia</taxon>
    </lineage>
</organism>
<evidence type="ECO:0000313" key="3">
    <source>
        <dbReference type="RefSeq" id="XP_005102797.1"/>
    </source>
</evidence>
<dbReference type="InterPro" id="IPR001589">
    <property type="entry name" value="Actinin_actin-bd_CS"/>
</dbReference>
<sequence>MWDGGGGGAGYPQGYPPGYSQGYPQGYPPPGYGGSPAAQDYYYHQSGDYQVQAFGYFEEAPKSPMVQYEQARMRDTDERDAVQKKTFTKWVNKHLLKVGVNTA</sequence>
<name>A0ABM0JVZ2_APLCA</name>
<feature type="compositionally biased region" description="Gly residues" evidence="1">
    <location>
        <begin position="1"/>
        <end position="11"/>
    </location>
</feature>
<proteinExistence type="predicted"/>
<feature type="region of interest" description="Disordered" evidence="1">
    <location>
        <begin position="1"/>
        <end position="39"/>
    </location>
</feature>
<feature type="compositionally biased region" description="Low complexity" evidence="1">
    <location>
        <begin position="12"/>
        <end position="25"/>
    </location>
</feature>
<dbReference type="Gene3D" id="1.10.418.10">
    <property type="entry name" value="Calponin-like domain"/>
    <property type="match status" value="1"/>
</dbReference>